<dbReference type="Proteomes" id="UP000663860">
    <property type="component" value="Unassembled WGS sequence"/>
</dbReference>
<dbReference type="Gene3D" id="2.120.10.30">
    <property type="entry name" value="TolB, C-terminal domain"/>
    <property type="match status" value="2"/>
</dbReference>
<proteinExistence type="predicted"/>
<organism evidence="1 3">
    <name type="scientific">Adineta steineri</name>
    <dbReference type="NCBI Taxonomy" id="433720"/>
    <lineage>
        <taxon>Eukaryota</taxon>
        <taxon>Metazoa</taxon>
        <taxon>Spiralia</taxon>
        <taxon>Gnathifera</taxon>
        <taxon>Rotifera</taxon>
        <taxon>Eurotatoria</taxon>
        <taxon>Bdelloidea</taxon>
        <taxon>Adinetida</taxon>
        <taxon>Adinetidae</taxon>
        <taxon>Adineta</taxon>
    </lineage>
</organism>
<accession>A0A815JF66</accession>
<evidence type="ECO:0000313" key="1">
    <source>
        <dbReference type="EMBL" id="CAF1378703.1"/>
    </source>
</evidence>
<sequence>MLFNRTALRIHENTYDEPLVTTRQPKFPTRLSITLVIKYKSSALPYTSTTVHSISTTIKTTISISSTSPPPLTTISSIANMTTLPPGGGSTTTYRPSSIPSCNISKAVVAGNGSRGISVYELNKPLAIALDSEHNLYVLDSGNIRILKYLPNSKQGQLILGHRSDRYPISNNIQALVIDKNDQIYTYQADSDGSDHVIRWSSSSKNGTYLIKISGRMADFTIDQDFNIYVAMGVNLWIYLAPTYKGTLTKRVFGQPNISGALPHGTSSIYVDMNKNLFAIDMENYRVQKMPMDNEYSDTILTVNPSPFAIVGDHYGYIYTIDTHASLIIYNSTGEVVCTFPNNTLDNPCYSDYWNYPCIGQKKGKYIPDYFATITLDSNNNDLYVIMYGYDIVVKYTII</sequence>
<comment type="caution">
    <text evidence="1">The sequence shown here is derived from an EMBL/GenBank/DDBJ whole genome shotgun (WGS) entry which is preliminary data.</text>
</comment>
<gene>
    <name evidence="1" type="ORF">IZO911_LOCUS38282</name>
    <name evidence="2" type="ORF">KXQ929_LOCUS12929</name>
</gene>
<dbReference type="Proteomes" id="UP000663868">
    <property type="component" value="Unassembled WGS sequence"/>
</dbReference>
<dbReference type="EMBL" id="CAJOBB010000678">
    <property type="protein sequence ID" value="CAF3729076.1"/>
    <property type="molecule type" value="Genomic_DNA"/>
</dbReference>
<dbReference type="AlphaFoldDB" id="A0A815JF66"/>
<evidence type="ECO:0000313" key="3">
    <source>
        <dbReference type="Proteomes" id="UP000663860"/>
    </source>
</evidence>
<dbReference type="InterPro" id="IPR011042">
    <property type="entry name" value="6-blade_b-propeller_TolB-like"/>
</dbReference>
<dbReference type="SUPFAM" id="SSF101898">
    <property type="entry name" value="NHL repeat"/>
    <property type="match status" value="1"/>
</dbReference>
<reference evidence="1" key="1">
    <citation type="submission" date="2021-02" db="EMBL/GenBank/DDBJ databases">
        <authorList>
            <person name="Nowell W R."/>
        </authorList>
    </citation>
    <scope>NUCLEOTIDE SEQUENCE</scope>
</reference>
<name>A0A815JF66_9BILA</name>
<evidence type="ECO:0000313" key="2">
    <source>
        <dbReference type="EMBL" id="CAF3729076.1"/>
    </source>
</evidence>
<dbReference type="EMBL" id="CAJNOE010001042">
    <property type="protein sequence ID" value="CAF1378703.1"/>
    <property type="molecule type" value="Genomic_DNA"/>
</dbReference>
<protein>
    <submittedName>
        <fullName evidence="1">Uncharacterized protein</fullName>
    </submittedName>
</protein>